<organism evidence="2">
    <name type="scientific">Ixodes ricinus</name>
    <name type="common">Common tick</name>
    <name type="synonym">Acarus ricinus</name>
    <dbReference type="NCBI Taxonomy" id="34613"/>
    <lineage>
        <taxon>Eukaryota</taxon>
        <taxon>Metazoa</taxon>
        <taxon>Ecdysozoa</taxon>
        <taxon>Arthropoda</taxon>
        <taxon>Chelicerata</taxon>
        <taxon>Arachnida</taxon>
        <taxon>Acari</taxon>
        <taxon>Parasitiformes</taxon>
        <taxon>Ixodida</taxon>
        <taxon>Ixodoidea</taxon>
        <taxon>Ixodidae</taxon>
        <taxon>Ixodinae</taxon>
        <taxon>Ixodes</taxon>
    </lineage>
</organism>
<feature type="region of interest" description="Disordered" evidence="1">
    <location>
        <begin position="75"/>
        <end position="99"/>
    </location>
</feature>
<dbReference type="AlphaFoldDB" id="A0A6B0ULE8"/>
<proteinExistence type="predicted"/>
<accession>A0A6B0ULE8</accession>
<protein>
    <submittedName>
        <fullName evidence="2">Putative secreted protein</fullName>
    </submittedName>
</protein>
<reference evidence="2" key="1">
    <citation type="submission" date="2019-12" db="EMBL/GenBank/DDBJ databases">
        <title>An insight into the sialome of adult female Ixodes ricinus ticks feeding for 6 days.</title>
        <authorList>
            <person name="Perner J."/>
            <person name="Ribeiro J.M.C."/>
        </authorList>
    </citation>
    <scope>NUCLEOTIDE SEQUENCE</scope>
    <source>
        <strain evidence="2">Semi-engorged</strain>
        <tissue evidence="2">Salivary glands</tissue>
    </source>
</reference>
<name>A0A6B0ULE8_IXORI</name>
<evidence type="ECO:0000313" key="2">
    <source>
        <dbReference type="EMBL" id="MXU90502.1"/>
    </source>
</evidence>
<evidence type="ECO:0000256" key="1">
    <source>
        <dbReference type="SAM" id="MobiDB-lite"/>
    </source>
</evidence>
<dbReference type="EMBL" id="GIFC01008419">
    <property type="protein sequence ID" value="MXU90502.1"/>
    <property type="molecule type" value="Transcribed_RNA"/>
</dbReference>
<sequence>MPSSWRLLWSWRSRRSTDAVPLLPLAYAGRIWNSRRLRSFLCRSSSSSRVHACSSSMSLRNLGLITSSPMTVKSLAKPTGVQMSKSMTPKQERHEYRKGRYPLQRAKREWMLARP</sequence>